<gene>
    <name evidence="2" type="ORF">GPUH_LOCUS7406</name>
</gene>
<protein>
    <submittedName>
        <fullName evidence="4">ABC transmembrane type-1 domain-containing protein</fullName>
    </submittedName>
</protein>
<keyword evidence="1" id="KW-0812">Transmembrane</keyword>
<organism evidence="4">
    <name type="scientific">Gongylonema pulchrum</name>
    <dbReference type="NCBI Taxonomy" id="637853"/>
    <lineage>
        <taxon>Eukaryota</taxon>
        <taxon>Metazoa</taxon>
        <taxon>Ecdysozoa</taxon>
        <taxon>Nematoda</taxon>
        <taxon>Chromadorea</taxon>
        <taxon>Rhabditida</taxon>
        <taxon>Spirurina</taxon>
        <taxon>Spiruromorpha</taxon>
        <taxon>Spiruroidea</taxon>
        <taxon>Gongylonematidae</taxon>
        <taxon>Gongylonema</taxon>
    </lineage>
</organism>
<keyword evidence="1" id="KW-0472">Membrane</keyword>
<reference evidence="2 3" key="2">
    <citation type="submission" date="2018-11" db="EMBL/GenBank/DDBJ databases">
        <authorList>
            <consortium name="Pathogen Informatics"/>
        </authorList>
    </citation>
    <scope>NUCLEOTIDE SEQUENCE [LARGE SCALE GENOMIC DNA]</scope>
</reference>
<proteinExistence type="predicted"/>
<dbReference type="AlphaFoldDB" id="A0A183DFB9"/>
<sequence length="75" mass="7842">MITSPRTPGARTLSFGQWARAAKARALTFEAVRLLKRRRGAVVSAVAMVGQLFSAAMMLVVWVAAAAAVGASVLV</sequence>
<reference evidence="4" key="1">
    <citation type="submission" date="2016-06" db="UniProtKB">
        <authorList>
            <consortium name="WormBaseParasite"/>
        </authorList>
    </citation>
    <scope>IDENTIFICATION</scope>
</reference>
<evidence type="ECO:0000313" key="4">
    <source>
        <dbReference type="WBParaSite" id="GPUH_0000741901-mRNA-1"/>
    </source>
</evidence>
<keyword evidence="1" id="KW-1133">Transmembrane helix</keyword>
<dbReference type="Proteomes" id="UP000271098">
    <property type="component" value="Unassembled WGS sequence"/>
</dbReference>
<name>A0A183DFB9_9BILA</name>
<dbReference type="EMBL" id="UYRT01019112">
    <property type="protein sequence ID" value="VDK58222.1"/>
    <property type="molecule type" value="Genomic_DNA"/>
</dbReference>
<accession>A0A183DFB9</accession>
<evidence type="ECO:0000313" key="2">
    <source>
        <dbReference type="EMBL" id="VDK58222.1"/>
    </source>
</evidence>
<keyword evidence="3" id="KW-1185">Reference proteome</keyword>
<feature type="transmembrane region" description="Helical" evidence="1">
    <location>
        <begin position="41"/>
        <end position="74"/>
    </location>
</feature>
<evidence type="ECO:0000256" key="1">
    <source>
        <dbReference type="SAM" id="Phobius"/>
    </source>
</evidence>
<evidence type="ECO:0000313" key="3">
    <source>
        <dbReference type="Proteomes" id="UP000271098"/>
    </source>
</evidence>
<dbReference type="WBParaSite" id="GPUH_0000741901-mRNA-1">
    <property type="protein sequence ID" value="GPUH_0000741901-mRNA-1"/>
    <property type="gene ID" value="GPUH_0000741901"/>
</dbReference>